<gene>
    <name evidence="8" type="ORF">TPA0910_05160</name>
</gene>
<sequence length="267" mass="27893">MTHRTDEELLAAAVRAAETAGRVIVARSTDRGVAYKNDAEPVTQGDLLADRAILETLRAAFPDVPVLSEESGDGEPPDLHGPVWVVDPIDGTANYARGHPYVSVSVAYAEGGVTRAAAVCAPFLGETFTAALGKGARLNGRPINVGSPGELRRSVVSTGFPHMRSDLGPLLKRIELLLTHCQDIRRAASPALDICWVGAGRLDAHTETLHPWDVAAASLVAREAGAVRGHLVPVPDGVPADLFGGGFLVSAPEVHDDLMALLTGVGG</sequence>
<dbReference type="Pfam" id="PF00459">
    <property type="entry name" value="Inositol_P"/>
    <property type="match status" value="1"/>
</dbReference>
<proteinExistence type="inferred from homology"/>
<dbReference type="PRINTS" id="PR00377">
    <property type="entry name" value="IMPHPHTASES"/>
</dbReference>
<dbReference type="EC" id="3.1.3.25" evidence="7"/>
<dbReference type="PROSITE" id="PS00630">
    <property type="entry name" value="IMP_2"/>
    <property type="match status" value="1"/>
</dbReference>
<evidence type="ECO:0000256" key="4">
    <source>
        <dbReference type="ARBA" id="ARBA00022723"/>
    </source>
</evidence>
<dbReference type="Gene3D" id="3.30.540.10">
    <property type="entry name" value="Fructose-1,6-Bisphosphatase, subunit A, domain 1"/>
    <property type="match status" value="1"/>
</dbReference>
<dbReference type="InterPro" id="IPR033942">
    <property type="entry name" value="IMPase"/>
</dbReference>
<reference evidence="8" key="1">
    <citation type="submission" date="2024-05" db="EMBL/GenBank/DDBJ databases">
        <title>Whole genome shotgun sequence of Streptomyces hygroscopicus NBRC 113678.</title>
        <authorList>
            <person name="Komaki H."/>
            <person name="Tamura T."/>
        </authorList>
    </citation>
    <scope>NUCLEOTIDE SEQUENCE</scope>
    <source>
        <strain evidence="8">N11-34</strain>
    </source>
</reference>
<evidence type="ECO:0000256" key="1">
    <source>
        <dbReference type="ARBA" id="ARBA00001033"/>
    </source>
</evidence>
<evidence type="ECO:0000256" key="7">
    <source>
        <dbReference type="RuleBase" id="RU364068"/>
    </source>
</evidence>
<keyword evidence="5 7" id="KW-0378">Hydrolase</keyword>
<comment type="similarity">
    <text evidence="3 7">Belongs to the inositol monophosphatase superfamily.</text>
</comment>
<evidence type="ECO:0000256" key="6">
    <source>
        <dbReference type="ARBA" id="ARBA00022842"/>
    </source>
</evidence>
<dbReference type="CDD" id="cd01639">
    <property type="entry name" value="IMPase"/>
    <property type="match status" value="1"/>
</dbReference>
<dbReference type="InterPro" id="IPR020583">
    <property type="entry name" value="Inositol_monoP_metal-BS"/>
</dbReference>
<dbReference type="RefSeq" id="WP_060950851.1">
    <property type="nucleotide sequence ID" value="NZ_BBON01000024.1"/>
</dbReference>
<evidence type="ECO:0000256" key="2">
    <source>
        <dbReference type="ARBA" id="ARBA00001946"/>
    </source>
</evidence>
<comment type="catalytic activity">
    <reaction evidence="1 7">
        <text>a myo-inositol phosphate + H2O = myo-inositol + phosphate</text>
        <dbReference type="Rhea" id="RHEA:24056"/>
        <dbReference type="ChEBI" id="CHEBI:15377"/>
        <dbReference type="ChEBI" id="CHEBI:17268"/>
        <dbReference type="ChEBI" id="CHEBI:43474"/>
        <dbReference type="ChEBI" id="CHEBI:84139"/>
        <dbReference type="EC" id="3.1.3.25"/>
    </reaction>
</comment>
<dbReference type="PANTHER" id="PTHR20854">
    <property type="entry name" value="INOSITOL MONOPHOSPHATASE"/>
    <property type="match status" value="1"/>
</dbReference>
<comment type="caution">
    <text evidence="8">The sequence shown here is derived from an EMBL/GenBank/DDBJ whole genome shotgun (WGS) entry which is preliminary data.</text>
</comment>
<dbReference type="PROSITE" id="PS00629">
    <property type="entry name" value="IMP_1"/>
    <property type="match status" value="1"/>
</dbReference>
<protein>
    <recommendedName>
        <fullName evidence="7">Inositol-1-monophosphatase</fullName>
        <ecNumber evidence="7">3.1.3.25</ecNumber>
    </recommendedName>
</protein>
<keyword evidence="9" id="KW-1185">Reference proteome</keyword>
<evidence type="ECO:0000256" key="3">
    <source>
        <dbReference type="ARBA" id="ARBA00009759"/>
    </source>
</evidence>
<keyword evidence="6 7" id="KW-0460">Magnesium</keyword>
<dbReference type="InterPro" id="IPR020550">
    <property type="entry name" value="Inositol_monophosphatase_CS"/>
</dbReference>
<dbReference type="Gene3D" id="3.40.190.80">
    <property type="match status" value="1"/>
</dbReference>
<dbReference type="Proteomes" id="UP001054854">
    <property type="component" value="Unassembled WGS sequence"/>
</dbReference>
<dbReference type="PANTHER" id="PTHR20854:SF4">
    <property type="entry name" value="INOSITOL-1-MONOPHOSPHATASE-RELATED"/>
    <property type="match status" value="1"/>
</dbReference>
<evidence type="ECO:0000313" key="9">
    <source>
        <dbReference type="Proteomes" id="UP001054854"/>
    </source>
</evidence>
<dbReference type="SUPFAM" id="SSF56655">
    <property type="entry name" value="Carbohydrate phosphatase"/>
    <property type="match status" value="1"/>
</dbReference>
<name>A0ABQ3TS46_STRHY</name>
<organism evidence="8 9">
    <name type="scientific">Streptomyces hygroscopicus</name>
    <dbReference type="NCBI Taxonomy" id="1912"/>
    <lineage>
        <taxon>Bacteria</taxon>
        <taxon>Bacillati</taxon>
        <taxon>Actinomycetota</taxon>
        <taxon>Actinomycetes</taxon>
        <taxon>Kitasatosporales</taxon>
        <taxon>Streptomycetaceae</taxon>
        <taxon>Streptomyces</taxon>
        <taxon>Streptomyces violaceusniger group</taxon>
    </lineage>
</organism>
<accession>A0ABQ3TS46</accession>
<comment type="cofactor">
    <cofactor evidence="2 7">
        <name>Mg(2+)</name>
        <dbReference type="ChEBI" id="CHEBI:18420"/>
    </cofactor>
</comment>
<dbReference type="EMBL" id="BNEK01000002">
    <property type="protein sequence ID" value="GHJ26083.1"/>
    <property type="molecule type" value="Genomic_DNA"/>
</dbReference>
<evidence type="ECO:0000313" key="8">
    <source>
        <dbReference type="EMBL" id="GHJ26083.1"/>
    </source>
</evidence>
<keyword evidence="4 7" id="KW-0479">Metal-binding</keyword>
<dbReference type="InterPro" id="IPR000760">
    <property type="entry name" value="Inositol_monophosphatase-like"/>
</dbReference>
<evidence type="ECO:0000256" key="5">
    <source>
        <dbReference type="ARBA" id="ARBA00022801"/>
    </source>
</evidence>